<evidence type="ECO:0000256" key="1">
    <source>
        <dbReference type="ARBA" id="ARBA00004651"/>
    </source>
</evidence>
<evidence type="ECO:0000256" key="10">
    <source>
        <dbReference type="SAM" id="Phobius"/>
    </source>
</evidence>
<dbReference type="PANTHER" id="PTHR43394">
    <property type="entry name" value="ATP-DEPENDENT PERMEASE MDL1, MITOCHONDRIAL"/>
    <property type="match status" value="1"/>
</dbReference>
<evidence type="ECO:0000256" key="8">
    <source>
        <dbReference type="ARBA" id="ARBA00023136"/>
    </source>
</evidence>
<dbReference type="PROSITE" id="PS50893">
    <property type="entry name" value="ABC_TRANSPORTER_2"/>
    <property type="match status" value="1"/>
</dbReference>
<dbReference type="NCBIfam" id="TIGR01842">
    <property type="entry name" value="type_I_sec_PrtD"/>
    <property type="match status" value="1"/>
</dbReference>
<dbReference type="CDD" id="cd03246">
    <property type="entry name" value="ABCC_Protease_Secretion"/>
    <property type="match status" value="1"/>
</dbReference>
<dbReference type="Gene3D" id="1.20.1560.10">
    <property type="entry name" value="ABC transporter type 1, transmembrane domain"/>
    <property type="match status" value="1"/>
</dbReference>
<evidence type="ECO:0000259" key="12">
    <source>
        <dbReference type="PROSITE" id="PS50929"/>
    </source>
</evidence>
<dbReference type="InterPro" id="IPR036640">
    <property type="entry name" value="ABC1_TM_sf"/>
</dbReference>
<sequence length="587" mass="62294">MKNTFANAGRDELLAIRRRSRGLFGAVALLSAFVNMLMLTGPLYMMQVYDRVLGSRSEATLLALTLLVVFLYGMMGLLDAVRGRIMRRVAARFQAGLDRRVFDAMIRRSAVSGDPEAQTGLSDLESIQKLIASPVVMAGFDLPWTPIFLAGIALFHPWLGILAICGGGVLIAIAVINQILSTAPGKAAMVSGHQAMVQSEEIRTEAEMIQAMGMRQAAFQRWRVARDKALADSVSASDVTGTFGTLTKTLRLFLQSAMLGLGAYLTLQGEVSPGAMIAGSILLGRALSPIEVGLGQWPLVQRARKGWQNLEELLGKTPPEAARTALPEPRALLEVEAIAATAPGESRPLLRNVTFRVEPGEAIGVIGPSGSGKSTLARVLTGAWRTAAGTVRLDGAALSQYDPAVLGDHIGYLPQRVQLFDGTIAQNIARLAETPDAAAVVEAAKSAAAHDMIVKLPDGYDTRVRAGGGRLSGGQMQRIGLARALFGKPAIVILDEPNSNLDNEGSVALNNAIKRLKAQGKSVLIMAHRPAAIQECDKLLVIDQGTMTAFGPKDEILRKMVTNHRDIQQGGTARPPQGAAGGGGATR</sequence>
<keyword evidence="8 10" id="KW-0472">Membrane</keyword>
<proteinExistence type="predicted"/>
<feature type="domain" description="ABC transmembrane type-1" evidence="12">
    <location>
        <begin position="26"/>
        <end position="302"/>
    </location>
</feature>
<keyword evidence="5" id="KW-0547">Nucleotide-binding</keyword>
<name>A0A2T1ANG2_TRISK</name>
<evidence type="ECO:0000256" key="9">
    <source>
        <dbReference type="SAM" id="MobiDB-lite"/>
    </source>
</evidence>
<dbReference type="GO" id="GO:0015421">
    <property type="term" value="F:ABC-type oligopeptide transporter activity"/>
    <property type="evidence" value="ECO:0007669"/>
    <property type="project" value="TreeGrafter"/>
</dbReference>
<dbReference type="InterPro" id="IPR003593">
    <property type="entry name" value="AAA+_ATPase"/>
</dbReference>
<dbReference type="InterPro" id="IPR011527">
    <property type="entry name" value="ABC1_TM_dom"/>
</dbReference>
<dbReference type="SUPFAM" id="SSF90123">
    <property type="entry name" value="ABC transporter transmembrane region"/>
    <property type="match status" value="1"/>
</dbReference>
<dbReference type="Pfam" id="PF00005">
    <property type="entry name" value="ABC_tran"/>
    <property type="match status" value="1"/>
</dbReference>
<dbReference type="InterPro" id="IPR010128">
    <property type="entry name" value="ATPase_T1SS_PrtD-like"/>
</dbReference>
<dbReference type="GO" id="GO:0005886">
    <property type="term" value="C:plasma membrane"/>
    <property type="evidence" value="ECO:0007669"/>
    <property type="project" value="UniProtKB-SubCell"/>
</dbReference>
<feature type="domain" description="ABC transporter" evidence="11">
    <location>
        <begin position="333"/>
        <end position="569"/>
    </location>
</feature>
<keyword evidence="4 10" id="KW-0812">Transmembrane</keyword>
<evidence type="ECO:0000256" key="5">
    <source>
        <dbReference type="ARBA" id="ARBA00022741"/>
    </source>
</evidence>
<dbReference type="InterPro" id="IPR003439">
    <property type="entry name" value="ABC_transporter-like_ATP-bd"/>
</dbReference>
<accession>A0A2T1ANG2</accession>
<evidence type="ECO:0000313" key="14">
    <source>
        <dbReference type="Proteomes" id="UP000237718"/>
    </source>
</evidence>
<evidence type="ECO:0000256" key="7">
    <source>
        <dbReference type="ARBA" id="ARBA00022989"/>
    </source>
</evidence>
<feature type="transmembrane region" description="Helical" evidence="10">
    <location>
        <begin position="21"/>
        <end position="39"/>
    </location>
</feature>
<dbReference type="PANTHER" id="PTHR43394:SF1">
    <property type="entry name" value="ATP-BINDING CASSETTE SUB-FAMILY B MEMBER 10, MITOCHONDRIAL"/>
    <property type="match status" value="1"/>
</dbReference>
<comment type="subcellular location">
    <subcellularLocation>
        <location evidence="1">Cell membrane</location>
        <topology evidence="1">Multi-pass membrane protein</topology>
    </subcellularLocation>
</comment>
<dbReference type="Proteomes" id="UP000237718">
    <property type="component" value="Unassembled WGS sequence"/>
</dbReference>
<comment type="caution">
    <text evidence="13">The sequence shown here is derived from an EMBL/GenBank/DDBJ whole genome shotgun (WGS) entry which is preliminary data.</text>
</comment>
<dbReference type="GO" id="GO:0016887">
    <property type="term" value="F:ATP hydrolysis activity"/>
    <property type="evidence" value="ECO:0007669"/>
    <property type="project" value="InterPro"/>
</dbReference>
<feature type="transmembrane region" description="Helical" evidence="10">
    <location>
        <begin position="59"/>
        <end position="78"/>
    </location>
</feature>
<dbReference type="InterPro" id="IPR017871">
    <property type="entry name" value="ABC_transporter-like_CS"/>
</dbReference>
<feature type="transmembrane region" description="Helical" evidence="10">
    <location>
        <begin position="158"/>
        <end position="180"/>
    </location>
</feature>
<dbReference type="FunFam" id="3.40.50.300:FF:001444">
    <property type="entry name" value="ABC transporter ATP-binding protein"/>
    <property type="match status" value="1"/>
</dbReference>
<dbReference type="PROSITE" id="PS50929">
    <property type="entry name" value="ABC_TM1F"/>
    <property type="match status" value="1"/>
</dbReference>
<dbReference type="GO" id="GO:0030256">
    <property type="term" value="C:type I protein secretion system complex"/>
    <property type="evidence" value="ECO:0007669"/>
    <property type="project" value="InterPro"/>
</dbReference>
<evidence type="ECO:0000259" key="11">
    <source>
        <dbReference type="PROSITE" id="PS50893"/>
    </source>
</evidence>
<evidence type="ECO:0000256" key="3">
    <source>
        <dbReference type="ARBA" id="ARBA00022475"/>
    </source>
</evidence>
<dbReference type="SUPFAM" id="SSF52540">
    <property type="entry name" value="P-loop containing nucleoside triphosphate hydrolases"/>
    <property type="match status" value="1"/>
</dbReference>
<dbReference type="RefSeq" id="WP_106161387.1">
    <property type="nucleotide sequence ID" value="NZ_PVUF01000001.1"/>
</dbReference>
<keyword evidence="6" id="KW-0067">ATP-binding</keyword>
<evidence type="ECO:0000313" key="13">
    <source>
        <dbReference type="EMBL" id="PRZ49838.1"/>
    </source>
</evidence>
<evidence type="ECO:0000256" key="6">
    <source>
        <dbReference type="ARBA" id="ARBA00022840"/>
    </source>
</evidence>
<keyword evidence="7 10" id="KW-1133">Transmembrane helix</keyword>
<dbReference type="PROSITE" id="PS00211">
    <property type="entry name" value="ABC_TRANSPORTER_1"/>
    <property type="match status" value="1"/>
</dbReference>
<keyword evidence="3" id="KW-1003">Cell membrane</keyword>
<feature type="compositionally biased region" description="Low complexity" evidence="9">
    <location>
        <begin position="569"/>
        <end position="578"/>
    </location>
</feature>
<dbReference type="EMBL" id="PVUF01000001">
    <property type="protein sequence ID" value="PRZ49838.1"/>
    <property type="molecule type" value="Genomic_DNA"/>
</dbReference>
<feature type="region of interest" description="Disordered" evidence="9">
    <location>
        <begin position="565"/>
        <end position="587"/>
    </location>
</feature>
<dbReference type="OrthoDB" id="9808328at2"/>
<dbReference type="GO" id="GO:0030253">
    <property type="term" value="P:protein secretion by the type I secretion system"/>
    <property type="evidence" value="ECO:0007669"/>
    <property type="project" value="InterPro"/>
</dbReference>
<dbReference type="InterPro" id="IPR039421">
    <property type="entry name" value="Type_1_exporter"/>
</dbReference>
<organism evidence="13 14">
    <name type="scientific">Tritonibacter scottomollicae</name>
    <name type="common">Epibacterium scottomollicae</name>
    <dbReference type="NCBI Taxonomy" id="483013"/>
    <lineage>
        <taxon>Bacteria</taxon>
        <taxon>Pseudomonadati</taxon>
        <taxon>Pseudomonadota</taxon>
        <taxon>Alphaproteobacteria</taxon>
        <taxon>Rhodobacterales</taxon>
        <taxon>Paracoccaceae</taxon>
        <taxon>Tritonibacter</taxon>
    </lineage>
</organism>
<dbReference type="AlphaFoldDB" id="A0A2T1ANG2"/>
<evidence type="ECO:0000256" key="2">
    <source>
        <dbReference type="ARBA" id="ARBA00022448"/>
    </source>
</evidence>
<gene>
    <name evidence="13" type="ORF">CLV89_10152</name>
</gene>
<dbReference type="SMART" id="SM00382">
    <property type="entry name" value="AAA"/>
    <property type="match status" value="1"/>
</dbReference>
<keyword evidence="2" id="KW-0813">Transport</keyword>
<protein>
    <submittedName>
        <fullName evidence="13">PrtD family type I secretion system ABC transporter</fullName>
    </submittedName>
</protein>
<dbReference type="Gene3D" id="3.40.50.300">
    <property type="entry name" value="P-loop containing nucleotide triphosphate hydrolases"/>
    <property type="match status" value="1"/>
</dbReference>
<evidence type="ECO:0000256" key="4">
    <source>
        <dbReference type="ARBA" id="ARBA00022692"/>
    </source>
</evidence>
<dbReference type="InterPro" id="IPR027417">
    <property type="entry name" value="P-loop_NTPase"/>
</dbReference>
<dbReference type="Pfam" id="PF00664">
    <property type="entry name" value="ABC_membrane"/>
    <property type="match status" value="1"/>
</dbReference>
<reference evidence="13 14" key="1">
    <citation type="submission" date="2018-03" db="EMBL/GenBank/DDBJ databases">
        <title>Genomic Encyclopedia of Archaeal and Bacterial Type Strains, Phase II (KMG-II): from individual species to whole genera.</title>
        <authorList>
            <person name="Goeker M."/>
        </authorList>
    </citation>
    <scope>NUCLEOTIDE SEQUENCE [LARGE SCALE GENOMIC DNA]</scope>
    <source>
        <strain evidence="13 14">DSM 25328</strain>
    </source>
</reference>
<dbReference type="GO" id="GO:0005524">
    <property type="term" value="F:ATP binding"/>
    <property type="evidence" value="ECO:0007669"/>
    <property type="project" value="UniProtKB-KW"/>
</dbReference>